<dbReference type="Proteomes" id="UP000006377">
    <property type="component" value="Chromosome"/>
</dbReference>
<feature type="transmembrane region" description="Helical" evidence="1">
    <location>
        <begin position="27"/>
        <end position="45"/>
    </location>
</feature>
<dbReference type="STRING" id="402881.Plav_1429"/>
<organism evidence="2 3">
    <name type="scientific">Parvibaculum lavamentivorans (strain DS-1 / DSM 13023 / NCIMB 13966)</name>
    <dbReference type="NCBI Taxonomy" id="402881"/>
    <lineage>
        <taxon>Bacteria</taxon>
        <taxon>Pseudomonadati</taxon>
        <taxon>Pseudomonadota</taxon>
        <taxon>Alphaproteobacteria</taxon>
        <taxon>Hyphomicrobiales</taxon>
        <taxon>Parvibaculaceae</taxon>
        <taxon>Parvibaculum</taxon>
    </lineage>
</organism>
<evidence type="ECO:0000256" key="1">
    <source>
        <dbReference type="SAM" id="Phobius"/>
    </source>
</evidence>
<name>A7HT16_PARL1</name>
<dbReference type="HOGENOM" id="CLU_3028133_0_0_5"/>
<accession>A7HT16</accession>
<gene>
    <name evidence="2" type="ordered locus">Plav_1429</name>
</gene>
<evidence type="ECO:0008006" key="4">
    <source>
        <dbReference type="Google" id="ProtNLM"/>
    </source>
</evidence>
<keyword evidence="1" id="KW-0472">Membrane</keyword>
<dbReference type="EMBL" id="CP000774">
    <property type="protein sequence ID" value="ABS63049.1"/>
    <property type="molecule type" value="Genomic_DNA"/>
</dbReference>
<keyword evidence="1" id="KW-0812">Transmembrane</keyword>
<proteinExistence type="predicted"/>
<evidence type="ECO:0000313" key="3">
    <source>
        <dbReference type="Proteomes" id="UP000006377"/>
    </source>
</evidence>
<keyword evidence="1" id="KW-1133">Transmembrane helix</keyword>
<protein>
    <recommendedName>
        <fullName evidence="4">Glycine zipper family protein</fullName>
    </recommendedName>
</protein>
<evidence type="ECO:0000313" key="2">
    <source>
        <dbReference type="EMBL" id="ABS63049.1"/>
    </source>
</evidence>
<dbReference type="KEGG" id="pla:Plav_1429"/>
<dbReference type="RefSeq" id="WP_012110326.1">
    <property type="nucleotide sequence ID" value="NC_009719.1"/>
</dbReference>
<sequence length="55" mass="5557">MNGSTIGSGIAIDLGLGTIIGLRMDDLGVGIGMGIGIGLAMAIGIDQWRKKKDGK</sequence>
<dbReference type="AlphaFoldDB" id="A7HT16"/>
<keyword evidence="3" id="KW-1185">Reference proteome</keyword>
<reference evidence="2 3" key="1">
    <citation type="journal article" date="2011" name="Stand. Genomic Sci.">
        <title>Complete genome sequence of Parvibaculum lavamentivorans type strain (DS-1(T)).</title>
        <authorList>
            <person name="Schleheck D."/>
            <person name="Weiss M."/>
            <person name="Pitluck S."/>
            <person name="Bruce D."/>
            <person name="Land M.L."/>
            <person name="Han S."/>
            <person name="Saunders E."/>
            <person name="Tapia R."/>
            <person name="Detter C."/>
            <person name="Brettin T."/>
            <person name="Han J."/>
            <person name="Woyke T."/>
            <person name="Goodwin L."/>
            <person name="Pennacchio L."/>
            <person name="Nolan M."/>
            <person name="Cook A.M."/>
            <person name="Kjelleberg S."/>
            <person name="Thomas T."/>
        </authorList>
    </citation>
    <scope>NUCLEOTIDE SEQUENCE [LARGE SCALE GENOMIC DNA]</scope>
    <source>
        <strain evidence="3">DS-1 / DSM 13023 / NCIMB 13966</strain>
    </source>
</reference>